<dbReference type="PhylomeDB" id="B4J0T4"/>
<dbReference type="Proteomes" id="UP000001070">
    <property type="component" value="Unassembled WGS sequence"/>
</dbReference>
<name>B4J0T4_DROGR</name>
<dbReference type="eggNOG" id="KOG3944">
    <property type="taxonomic scope" value="Eukaryota"/>
</dbReference>
<gene>
    <name evidence="1" type="primary">Dgri\GH15880</name>
    <name evidence="1" type="ORF">Dgri_GH15880</name>
</gene>
<proteinExistence type="predicted"/>
<dbReference type="Gene3D" id="1.20.890.10">
    <property type="entry name" value="cAMP-dependent protein kinase regulatory subunit, dimerization-anchoring domain"/>
    <property type="match status" value="1"/>
</dbReference>
<dbReference type="InParanoid" id="B4J0T4"/>
<sequence>MSNKQPDSHRSKKIKCCSKDLKKVPKAVPKRTPPPKPVVCDPIVKPPEQAKIADKPKCNQPSYYRSEAQQRDYLQQEVVPILMEGMLGLAREQPRDPITYLEAYWLKDQHKCDIQLPKDLL</sequence>
<organism evidence="2">
    <name type="scientific">Drosophila grimshawi</name>
    <name type="common">Hawaiian fruit fly</name>
    <name type="synonym">Idiomyia grimshawi</name>
    <dbReference type="NCBI Taxonomy" id="7222"/>
    <lineage>
        <taxon>Eukaryota</taxon>
        <taxon>Metazoa</taxon>
        <taxon>Ecdysozoa</taxon>
        <taxon>Arthropoda</taxon>
        <taxon>Hexapoda</taxon>
        <taxon>Insecta</taxon>
        <taxon>Pterygota</taxon>
        <taxon>Neoptera</taxon>
        <taxon>Endopterygota</taxon>
        <taxon>Diptera</taxon>
        <taxon>Brachycera</taxon>
        <taxon>Muscomorpha</taxon>
        <taxon>Ephydroidea</taxon>
        <taxon>Drosophilidae</taxon>
        <taxon>Drosophila</taxon>
        <taxon>Hawaiian Drosophila</taxon>
    </lineage>
</organism>
<accession>B4J0T4</accession>
<reference evidence="1 2" key="1">
    <citation type="journal article" date="2007" name="Nature">
        <title>Evolution of genes and genomes on the Drosophila phylogeny.</title>
        <authorList>
            <consortium name="Drosophila 12 Genomes Consortium"/>
            <person name="Clark A.G."/>
            <person name="Eisen M.B."/>
            <person name="Smith D.R."/>
            <person name="Bergman C.M."/>
            <person name="Oliver B."/>
            <person name="Markow T.A."/>
            <person name="Kaufman T.C."/>
            <person name="Kellis M."/>
            <person name="Gelbart W."/>
            <person name="Iyer V.N."/>
            <person name="Pollard D.A."/>
            <person name="Sackton T.B."/>
            <person name="Larracuente A.M."/>
            <person name="Singh N.D."/>
            <person name="Abad J.P."/>
            <person name="Abt D.N."/>
            <person name="Adryan B."/>
            <person name="Aguade M."/>
            <person name="Akashi H."/>
            <person name="Anderson W.W."/>
            <person name="Aquadro C.F."/>
            <person name="Ardell D.H."/>
            <person name="Arguello R."/>
            <person name="Artieri C.G."/>
            <person name="Barbash D.A."/>
            <person name="Barker D."/>
            <person name="Barsanti P."/>
            <person name="Batterham P."/>
            <person name="Batzoglou S."/>
            <person name="Begun D."/>
            <person name="Bhutkar A."/>
            <person name="Blanco E."/>
            <person name="Bosak S.A."/>
            <person name="Bradley R.K."/>
            <person name="Brand A.D."/>
            <person name="Brent M.R."/>
            <person name="Brooks A.N."/>
            <person name="Brown R.H."/>
            <person name="Butlin R.K."/>
            <person name="Caggese C."/>
            <person name="Calvi B.R."/>
            <person name="Bernardo de Carvalho A."/>
            <person name="Caspi A."/>
            <person name="Castrezana S."/>
            <person name="Celniker S.E."/>
            <person name="Chang J.L."/>
            <person name="Chapple C."/>
            <person name="Chatterji S."/>
            <person name="Chinwalla A."/>
            <person name="Civetta A."/>
            <person name="Clifton S.W."/>
            <person name="Comeron J.M."/>
            <person name="Costello J.C."/>
            <person name="Coyne J.A."/>
            <person name="Daub J."/>
            <person name="David R.G."/>
            <person name="Delcher A.L."/>
            <person name="Delehaunty K."/>
            <person name="Do C.B."/>
            <person name="Ebling H."/>
            <person name="Edwards K."/>
            <person name="Eickbush T."/>
            <person name="Evans J.D."/>
            <person name="Filipski A."/>
            <person name="Findeiss S."/>
            <person name="Freyhult E."/>
            <person name="Fulton L."/>
            <person name="Fulton R."/>
            <person name="Garcia A.C."/>
            <person name="Gardiner A."/>
            <person name="Garfield D.A."/>
            <person name="Garvin B.E."/>
            <person name="Gibson G."/>
            <person name="Gilbert D."/>
            <person name="Gnerre S."/>
            <person name="Godfrey J."/>
            <person name="Good R."/>
            <person name="Gotea V."/>
            <person name="Gravely B."/>
            <person name="Greenberg A.J."/>
            <person name="Griffiths-Jones S."/>
            <person name="Gross S."/>
            <person name="Guigo R."/>
            <person name="Gustafson E.A."/>
            <person name="Haerty W."/>
            <person name="Hahn M.W."/>
            <person name="Halligan D.L."/>
            <person name="Halpern A.L."/>
            <person name="Halter G.M."/>
            <person name="Han M.V."/>
            <person name="Heger A."/>
            <person name="Hillier L."/>
            <person name="Hinrichs A.S."/>
            <person name="Holmes I."/>
            <person name="Hoskins R.A."/>
            <person name="Hubisz M.J."/>
            <person name="Hultmark D."/>
            <person name="Huntley M.A."/>
            <person name="Jaffe D.B."/>
            <person name="Jagadeeshan S."/>
            <person name="Jeck W.R."/>
            <person name="Johnson J."/>
            <person name="Jones C.D."/>
            <person name="Jordan W.C."/>
            <person name="Karpen G.H."/>
            <person name="Kataoka E."/>
            <person name="Keightley P.D."/>
            <person name="Kheradpour P."/>
            <person name="Kirkness E.F."/>
            <person name="Koerich L.B."/>
            <person name="Kristiansen K."/>
            <person name="Kudrna D."/>
            <person name="Kulathinal R.J."/>
            <person name="Kumar S."/>
            <person name="Kwok R."/>
            <person name="Lander E."/>
            <person name="Langley C.H."/>
            <person name="Lapoint R."/>
            <person name="Lazzaro B.P."/>
            <person name="Lee S.J."/>
            <person name="Levesque L."/>
            <person name="Li R."/>
            <person name="Lin C.F."/>
            <person name="Lin M.F."/>
            <person name="Lindblad-Toh K."/>
            <person name="Llopart A."/>
            <person name="Long M."/>
            <person name="Low L."/>
            <person name="Lozovsky E."/>
            <person name="Lu J."/>
            <person name="Luo M."/>
            <person name="Machado C.A."/>
            <person name="Makalowski W."/>
            <person name="Marzo M."/>
            <person name="Matsuda M."/>
            <person name="Matzkin L."/>
            <person name="McAllister B."/>
            <person name="McBride C.S."/>
            <person name="McKernan B."/>
            <person name="McKernan K."/>
            <person name="Mendez-Lago M."/>
            <person name="Minx P."/>
            <person name="Mollenhauer M.U."/>
            <person name="Montooth K."/>
            <person name="Mount S.M."/>
            <person name="Mu X."/>
            <person name="Myers E."/>
            <person name="Negre B."/>
            <person name="Newfeld S."/>
            <person name="Nielsen R."/>
            <person name="Noor M.A."/>
            <person name="O'Grady P."/>
            <person name="Pachter L."/>
            <person name="Papaceit M."/>
            <person name="Parisi M.J."/>
            <person name="Parisi M."/>
            <person name="Parts L."/>
            <person name="Pedersen J.S."/>
            <person name="Pesole G."/>
            <person name="Phillippy A.M."/>
            <person name="Ponting C.P."/>
            <person name="Pop M."/>
            <person name="Porcelli D."/>
            <person name="Powell J.R."/>
            <person name="Prohaska S."/>
            <person name="Pruitt K."/>
            <person name="Puig M."/>
            <person name="Quesneville H."/>
            <person name="Ram K.R."/>
            <person name="Rand D."/>
            <person name="Rasmussen M.D."/>
            <person name="Reed L.K."/>
            <person name="Reenan R."/>
            <person name="Reily A."/>
            <person name="Remington K.A."/>
            <person name="Rieger T.T."/>
            <person name="Ritchie M.G."/>
            <person name="Robin C."/>
            <person name="Rogers Y.H."/>
            <person name="Rohde C."/>
            <person name="Rozas J."/>
            <person name="Rubenfield M.J."/>
            <person name="Ruiz A."/>
            <person name="Russo S."/>
            <person name="Salzberg S.L."/>
            <person name="Sanchez-Gracia A."/>
            <person name="Saranga D.J."/>
            <person name="Sato H."/>
            <person name="Schaeffer S.W."/>
            <person name="Schatz M.C."/>
            <person name="Schlenke T."/>
            <person name="Schwartz R."/>
            <person name="Segarra C."/>
            <person name="Singh R.S."/>
            <person name="Sirot L."/>
            <person name="Sirota M."/>
            <person name="Sisneros N.B."/>
            <person name="Smith C.D."/>
            <person name="Smith T.F."/>
            <person name="Spieth J."/>
            <person name="Stage D.E."/>
            <person name="Stark A."/>
            <person name="Stephan W."/>
            <person name="Strausberg R.L."/>
            <person name="Strempel S."/>
            <person name="Sturgill D."/>
            <person name="Sutton G."/>
            <person name="Sutton G.G."/>
            <person name="Tao W."/>
            <person name="Teichmann S."/>
            <person name="Tobari Y.N."/>
            <person name="Tomimura Y."/>
            <person name="Tsolas J.M."/>
            <person name="Valente V.L."/>
            <person name="Venter E."/>
            <person name="Venter J.C."/>
            <person name="Vicario S."/>
            <person name="Vieira F.G."/>
            <person name="Vilella A.J."/>
            <person name="Villasante A."/>
            <person name="Walenz B."/>
            <person name="Wang J."/>
            <person name="Wasserman M."/>
            <person name="Watts T."/>
            <person name="Wilson D."/>
            <person name="Wilson R.K."/>
            <person name="Wing R.A."/>
            <person name="Wolfner M.F."/>
            <person name="Wong A."/>
            <person name="Wong G.K."/>
            <person name="Wu C.I."/>
            <person name="Wu G."/>
            <person name="Yamamoto D."/>
            <person name="Yang H.P."/>
            <person name="Yang S.P."/>
            <person name="Yorke J.A."/>
            <person name="Yoshida K."/>
            <person name="Zdobnov E."/>
            <person name="Zhang P."/>
            <person name="Zhang Y."/>
            <person name="Zimin A.V."/>
            <person name="Baldwin J."/>
            <person name="Abdouelleil A."/>
            <person name="Abdulkadir J."/>
            <person name="Abebe A."/>
            <person name="Abera B."/>
            <person name="Abreu J."/>
            <person name="Acer S.C."/>
            <person name="Aftuck L."/>
            <person name="Alexander A."/>
            <person name="An P."/>
            <person name="Anderson E."/>
            <person name="Anderson S."/>
            <person name="Arachi H."/>
            <person name="Azer M."/>
            <person name="Bachantsang P."/>
            <person name="Barry A."/>
            <person name="Bayul T."/>
            <person name="Berlin A."/>
            <person name="Bessette D."/>
            <person name="Bloom T."/>
            <person name="Blye J."/>
            <person name="Boguslavskiy L."/>
            <person name="Bonnet C."/>
            <person name="Boukhgalter B."/>
            <person name="Bourzgui I."/>
            <person name="Brown A."/>
            <person name="Cahill P."/>
            <person name="Channer S."/>
            <person name="Cheshatsang Y."/>
            <person name="Chuda L."/>
            <person name="Citroen M."/>
            <person name="Collymore A."/>
            <person name="Cooke P."/>
            <person name="Costello M."/>
            <person name="D'Aco K."/>
            <person name="Daza R."/>
            <person name="De Haan G."/>
            <person name="DeGray S."/>
            <person name="DeMaso C."/>
            <person name="Dhargay N."/>
            <person name="Dooley K."/>
            <person name="Dooley E."/>
            <person name="Doricent M."/>
            <person name="Dorje P."/>
            <person name="Dorjee K."/>
            <person name="Dupes A."/>
            <person name="Elong R."/>
            <person name="Falk J."/>
            <person name="Farina A."/>
            <person name="Faro S."/>
            <person name="Ferguson D."/>
            <person name="Fisher S."/>
            <person name="Foley C.D."/>
            <person name="Franke A."/>
            <person name="Friedrich D."/>
            <person name="Gadbois L."/>
            <person name="Gearin G."/>
            <person name="Gearin C.R."/>
            <person name="Giannoukos G."/>
            <person name="Goode T."/>
            <person name="Graham J."/>
            <person name="Grandbois E."/>
            <person name="Grewal S."/>
            <person name="Gyaltsen K."/>
            <person name="Hafez N."/>
            <person name="Hagos B."/>
            <person name="Hall J."/>
            <person name="Henson C."/>
            <person name="Hollinger A."/>
            <person name="Honan T."/>
            <person name="Huard M.D."/>
            <person name="Hughes L."/>
            <person name="Hurhula B."/>
            <person name="Husby M.E."/>
            <person name="Kamat A."/>
            <person name="Kanga B."/>
            <person name="Kashin S."/>
            <person name="Khazanovich D."/>
            <person name="Kisner P."/>
            <person name="Lance K."/>
            <person name="Lara M."/>
            <person name="Lee W."/>
            <person name="Lennon N."/>
            <person name="Letendre F."/>
            <person name="LeVine R."/>
            <person name="Lipovsky A."/>
            <person name="Liu X."/>
            <person name="Liu J."/>
            <person name="Liu S."/>
            <person name="Lokyitsang T."/>
            <person name="Lokyitsang Y."/>
            <person name="Lubonja R."/>
            <person name="Lui A."/>
            <person name="MacDonald P."/>
            <person name="Magnisalis V."/>
            <person name="Maru K."/>
            <person name="Matthews C."/>
            <person name="McCusker W."/>
            <person name="McDonough S."/>
            <person name="Mehta T."/>
            <person name="Meldrim J."/>
            <person name="Meneus L."/>
            <person name="Mihai O."/>
            <person name="Mihalev A."/>
            <person name="Mihova T."/>
            <person name="Mittelman R."/>
            <person name="Mlenga V."/>
            <person name="Montmayeur A."/>
            <person name="Mulrain L."/>
            <person name="Navidi A."/>
            <person name="Naylor J."/>
            <person name="Negash T."/>
            <person name="Nguyen T."/>
            <person name="Nguyen N."/>
            <person name="Nicol R."/>
            <person name="Norbu C."/>
            <person name="Norbu N."/>
            <person name="Novod N."/>
            <person name="O'Neill B."/>
            <person name="Osman S."/>
            <person name="Markiewicz E."/>
            <person name="Oyono O.L."/>
            <person name="Patti C."/>
            <person name="Phunkhang P."/>
            <person name="Pierre F."/>
            <person name="Priest M."/>
            <person name="Raghuraman S."/>
            <person name="Rege F."/>
            <person name="Reyes R."/>
            <person name="Rise C."/>
            <person name="Rogov P."/>
            <person name="Ross K."/>
            <person name="Ryan E."/>
            <person name="Settipalli S."/>
            <person name="Shea T."/>
            <person name="Sherpa N."/>
            <person name="Shi L."/>
            <person name="Shih D."/>
            <person name="Sparrow T."/>
            <person name="Spaulding J."/>
            <person name="Stalker J."/>
            <person name="Stange-Thomann N."/>
            <person name="Stavropoulos S."/>
            <person name="Stone C."/>
            <person name="Strader C."/>
            <person name="Tesfaye S."/>
            <person name="Thomson T."/>
            <person name="Thoulutsang Y."/>
            <person name="Thoulutsang D."/>
            <person name="Topham K."/>
            <person name="Topping I."/>
            <person name="Tsamla T."/>
            <person name="Vassiliev H."/>
            <person name="Vo A."/>
            <person name="Wangchuk T."/>
            <person name="Wangdi T."/>
            <person name="Weiand M."/>
            <person name="Wilkinson J."/>
            <person name="Wilson A."/>
            <person name="Yadav S."/>
            <person name="Young G."/>
            <person name="Yu Q."/>
            <person name="Zembek L."/>
            <person name="Zhong D."/>
            <person name="Zimmer A."/>
            <person name="Zwirko Z."/>
            <person name="Jaffe D.B."/>
            <person name="Alvarez P."/>
            <person name="Brockman W."/>
            <person name="Butler J."/>
            <person name="Chin C."/>
            <person name="Gnerre S."/>
            <person name="Grabherr M."/>
            <person name="Kleber M."/>
            <person name="Mauceli E."/>
            <person name="MacCallum I."/>
        </authorList>
    </citation>
    <scope>NUCLEOTIDE SEQUENCE [LARGE SCALE GENOMIC DNA]</scope>
    <source>
        <strain evidence="2">Tucson 15287-2541.00</strain>
    </source>
</reference>
<evidence type="ECO:0000313" key="2">
    <source>
        <dbReference type="Proteomes" id="UP000001070"/>
    </source>
</evidence>
<keyword evidence="2" id="KW-1185">Reference proteome</keyword>
<dbReference type="OMA" id="PIMMEGM"/>
<dbReference type="Pfam" id="PF05186">
    <property type="entry name" value="Dpy-30"/>
    <property type="match status" value="1"/>
</dbReference>
<protein>
    <submittedName>
        <fullName evidence="1">GH15880</fullName>
    </submittedName>
</protein>
<dbReference type="OrthoDB" id="417678at2759"/>
<dbReference type="HOGENOM" id="CLU_152772_0_0_1"/>
<evidence type="ECO:0000313" key="1">
    <source>
        <dbReference type="EMBL" id="EDV95755.1"/>
    </source>
</evidence>
<dbReference type="InterPro" id="IPR007858">
    <property type="entry name" value="Dpy-30_motif"/>
</dbReference>
<dbReference type="SMR" id="B4J0T4"/>
<dbReference type="KEGG" id="dgr:6558414"/>
<dbReference type="AlphaFoldDB" id="B4J0T4"/>
<dbReference type="EMBL" id="CH916366">
    <property type="protein sequence ID" value="EDV95755.1"/>
    <property type="molecule type" value="Genomic_DNA"/>
</dbReference>